<reference evidence="1" key="1">
    <citation type="submission" date="2014-09" db="EMBL/GenBank/DDBJ databases">
        <authorList>
            <person name="Magalhaes I.L.F."/>
            <person name="Oliveira U."/>
            <person name="Santos F.R."/>
            <person name="Vidigal T.H.D.A."/>
            <person name="Brescovit A.D."/>
            <person name="Santos A.J."/>
        </authorList>
    </citation>
    <scope>NUCLEOTIDE SEQUENCE</scope>
    <source>
        <tissue evidence="1">Shoot tissue taken approximately 20 cm above the soil surface</tissue>
    </source>
</reference>
<proteinExistence type="predicted"/>
<protein>
    <submittedName>
        <fullName evidence="1">Uncharacterized protein</fullName>
    </submittedName>
</protein>
<dbReference type="AlphaFoldDB" id="A0A0A9FXG9"/>
<reference evidence="1" key="2">
    <citation type="journal article" date="2015" name="Data Brief">
        <title>Shoot transcriptome of the giant reed, Arundo donax.</title>
        <authorList>
            <person name="Barrero R.A."/>
            <person name="Guerrero F.D."/>
            <person name="Moolhuijzen P."/>
            <person name="Goolsby J.A."/>
            <person name="Tidwell J."/>
            <person name="Bellgard S.E."/>
            <person name="Bellgard M.I."/>
        </authorList>
    </citation>
    <scope>NUCLEOTIDE SEQUENCE</scope>
    <source>
        <tissue evidence="1">Shoot tissue taken approximately 20 cm above the soil surface</tissue>
    </source>
</reference>
<name>A0A0A9FXG9_ARUDO</name>
<evidence type="ECO:0000313" key="1">
    <source>
        <dbReference type="EMBL" id="JAE16967.1"/>
    </source>
</evidence>
<organism evidence="1">
    <name type="scientific">Arundo donax</name>
    <name type="common">Giant reed</name>
    <name type="synonym">Donax arundinaceus</name>
    <dbReference type="NCBI Taxonomy" id="35708"/>
    <lineage>
        <taxon>Eukaryota</taxon>
        <taxon>Viridiplantae</taxon>
        <taxon>Streptophyta</taxon>
        <taxon>Embryophyta</taxon>
        <taxon>Tracheophyta</taxon>
        <taxon>Spermatophyta</taxon>
        <taxon>Magnoliopsida</taxon>
        <taxon>Liliopsida</taxon>
        <taxon>Poales</taxon>
        <taxon>Poaceae</taxon>
        <taxon>PACMAD clade</taxon>
        <taxon>Arundinoideae</taxon>
        <taxon>Arundineae</taxon>
        <taxon>Arundo</taxon>
    </lineage>
</organism>
<sequence>MLQIVRSKSGLCNTQGLLLILTKRALIWQQEDQMFRM</sequence>
<dbReference type="EMBL" id="GBRH01180929">
    <property type="protein sequence ID" value="JAE16967.1"/>
    <property type="molecule type" value="Transcribed_RNA"/>
</dbReference>
<accession>A0A0A9FXG9</accession>